<proteinExistence type="predicted"/>
<keyword evidence="2" id="KW-1185">Reference proteome</keyword>
<sequence length="179" mass="20864">MKNSPPSGCHSFQQTGTIFQLIQDTITQNVCNQFNKNWSINVTFKMLRKNSILILIQDIIDTNIATRFHEDPTINVASYVLTRLYLAIYRKMPCPPVAMFFQPTEAIFALLQNIIETNLLTKFHEDWPVNVISRVLRRSEINVASRELTRKNALPPWWPYIIGTNLLKKFHEDPWSLEC</sequence>
<reference evidence="1" key="1">
    <citation type="journal article" date="2019" name="bioRxiv">
        <title>The Genome of the Zebra Mussel, Dreissena polymorpha: A Resource for Invasive Species Research.</title>
        <authorList>
            <person name="McCartney M.A."/>
            <person name="Auch B."/>
            <person name="Kono T."/>
            <person name="Mallez S."/>
            <person name="Zhang Y."/>
            <person name="Obille A."/>
            <person name="Becker A."/>
            <person name="Abrahante J.E."/>
            <person name="Garbe J."/>
            <person name="Badalamenti J.P."/>
            <person name="Herman A."/>
            <person name="Mangelson H."/>
            <person name="Liachko I."/>
            <person name="Sullivan S."/>
            <person name="Sone E.D."/>
            <person name="Koren S."/>
            <person name="Silverstein K.A.T."/>
            <person name="Beckman K.B."/>
            <person name="Gohl D.M."/>
        </authorList>
    </citation>
    <scope>NUCLEOTIDE SEQUENCE</scope>
    <source>
        <strain evidence="1">Duluth1</strain>
        <tissue evidence="1">Whole animal</tissue>
    </source>
</reference>
<evidence type="ECO:0000313" key="1">
    <source>
        <dbReference type="EMBL" id="KAH3697394.1"/>
    </source>
</evidence>
<evidence type="ECO:0000313" key="2">
    <source>
        <dbReference type="Proteomes" id="UP000828390"/>
    </source>
</evidence>
<comment type="caution">
    <text evidence="1">The sequence shown here is derived from an EMBL/GenBank/DDBJ whole genome shotgun (WGS) entry which is preliminary data.</text>
</comment>
<dbReference type="EMBL" id="JAIWYP010000016">
    <property type="protein sequence ID" value="KAH3697394.1"/>
    <property type="molecule type" value="Genomic_DNA"/>
</dbReference>
<organism evidence="1 2">
    <name type="scientific">Dreissena polymorpha</name>
    <name type="common">Zebra mussel</name>
    <name type="synonym">Mytilus polymorpha</name>
    <dbReference type="NCBI Taxonomy" id="45954"/>
    <lineage>
        <taxon>Eukaryota</taxon>
        <taxon>Metazoa</taxon>
        <taxon>Spiralia</taxon>
        <taxon>Lophotrochozoa</taxon>
        <taxon>Mollusca</taxon>
        <taxon>Bivalvia</taxon>
        <taxon>Autobranchia</taxon>
        <taxon>Heteroconchia</taxon>
        <taxon>Euheterodonta</taxon>
        <taxon>Imparidentia</taxon>
        <taxon>Neoheterodontei</taxon>
        <taxon>Myida</taxon>
        <taxon>Dreissenoidea</taxon>
        <taxon>Dreissenidae</taxon>
        <taxon>Dreissena</taxon>
    </lineage>
</organism>
<gene>
    <name evidence="1" type="ORF">DPMN_084895</name>
</gene>
<name>A0A9D3YF36_DREPO</name>
<dbReference type="AlphaFoldDB" id="A0A9D3YF36"/>
<protein>
    <submittedName>
        <fullName evidence="1">Uncharacterized protein</fullName>
    </submittedName>
</protein>
<accession>A0A9D3YF36</accession>
<reference evidence="1" key="2">
    <citation type="submission" date="2020-11" db="EMBL/GenBank/DDBJ databases">
        <authorList>
            <person name="McCartney M.A."/>
            <person name="Auch B."/>
            <person name="Kono T."/>
            <person name="Mallez S."/>
            <person name="Becker A."/>
            <person name="Gohl D.M."/>
            <person name="Silverstein K.A.T."/>
            <person name="Koren S."/>
            <person name="Bechman K.B."/>
            <person name="Herman A."/>
            <person name="Abrahante J.E."/>
            <person name="Garbe J."/>
        </authorList>
    </citation>
    <scope>NUCLEOTIDE SEQUENCE</scope>
    <source>
        <strain evidence="1">Duluth1</strain>
        <tissue evidence="1">Whole animal</tissue>
    </source>
</reference>
<dbReference type="Proteomes" id="UP000828390">
    <property type="component" value="Unassembled WGS sequence"/>
</dbReference>